<dbReference type="Proteomes" id="UP000244904">
    <property type="component" value="Unassembled WGS sequence"/>
</dbReference>
<protein>
    <recommendedName>
        <fullName evidence="3">Polyketide cyclase / dehydrase and lipid transport</fullName>
    </recommendedName>
</protein>
<dbReference type="RefSeq" id="WP_108884550.1">
    <property type="nucleotide sequence ID" value="NZ_OMOJ01000001.1"/>
</dbReference>
<proteinExistence type="predicted"/>
<sequence>MRFSSKEDLDAPIDAVFKVLTDFETIERAAIRRGLDVRRTAGGGEPGAGTTWKIGYEWRGKKREGTLVLSAYEAPISMRFDADSDGLEVVANVELVSLSQAHTRMMFDATLKPTNLPARLLLQSLKLAKGTLDRRFAKRFAGFASRAEESAQDLA</sequence>
<dbReference type="SUPFAM" id="SSF55961">
    <property type="entry name" value="Bet v1-like"/>
    <property type="match status" value="1"/>
</dbReference>
<evidence type="ECO:0000313" key="1">
    <source>
        <dbReference type="EMBL" id="SPF77866.1"/>
    </source>
</evidence>
<keyword evidence="2" id="KW-1185">Reference proteome</keyword>
<gene>
    <name evidence="1" type="ORF">PRI8871_00453</name>
</gene>
<evidence type="ECO:0008006" key="3">
    <source>
        <dbReference type="Google" id="ProtNLM"/>
    </source>
</evidence>
<evidence type="ECO:0000313" key="2">
    <source>
        <dbReference type="Proteomes" id="UP000244904"/>
    </source>
</evidence>
<dbReference type="InterPro" id="IPR023393">
    <property type="entry name" value="START-like_dom_sf"/>
</dbReference>
<name>A0A2R8AP70_9RHOB</name>
<dbReference type="AlphaFoldDB" id="A0A2R8AP70"/>
<organism evidence="1 2">
    <name type="scientific">Pseudoprimorskyibacter insulae</name>
    <dbReference type="NCBI Taxonomy" id="1695997"/>
    <lineage>
        <taxon>Bacteria</taxon>
        <taxon>Pseudomonadati</taxon>
        <taxon>Pseudomonadota</taxon>
        <taxon>Alphaproteobacteria</taxon>
        <taxon>Rhodobacterales</taxon>
        <taxon>Paracoccaceae</taxon>
        <taxon>Pseudoprimorskyibacter</taxon>
    </lineage>
</organism>
<dbReference type="Gene3D" id="3.30.530.20">
    <property type="match status" value="1"/>
</dbReference>
<dbReference type="EMBL" id="OMOJ01000001">
    <property type="protein sequence ID" value="SPF77866.1"/>
    <property type="molecule type" value="Genomic_DNA"/>
</dbReference>
<reference evidence="2" key="1">
    <citation type="submission" date="2018-03" db="EMBL/GenBank/DDBJ databases">
        <authorList>
            <person name="Rodrigo-Torres L."/>
            <person name="Arahal R. D."/>
            <person name="Lucena T."/>
        </authorList>
    </citation>
    <scope>NUCLEOTIDE SEQUENCE [LARGE SCALE GENOMIC DNA]</scope>
    <source>
        <strain evidence="2">CECT 8871</strain>
    </source>
</reference>
<dbReference type="OrthoDB" id="7860307at2"/>
<dbReference type="CDD" id="cd07812">
    <property type="entry name" value="SRPBCC"/>
    <property type="match status" value="1"/>
</dbReference>
<dbReference type="InterPro" id="IPR019587">
    <property type="entry name" value="Polyketide_cyclase/dehydratase"/>
</dbReference>
<accession>A0A2R8AP70</accession>
<dbReference type="Pfam" id="PF10604">
    <property type="entry name" value="Polyketide_cyc2"/>
    <property type="match status" value="1"/>
</dbReference>